<keyword evidence="2" id="KW-1185">Reference proteome</keyword>
<evidence type="ECO:0000313" key="2">
    <source>
        <dbReference type="Proteomes" id="UP001642409"/>
    </source>
</evidence>
<dbReference type="Proteomes" id="UP001642409">
    <property type="component" value="Unassembled WGS sequence"/>
</dbReference>
<evidence type="ECO:0000313" key="1">
    <source>
        <dbReference type="EMBL" id="CAL6062203.1"/>
    </source>
</evidence>
<comment type="caution">
    <text evidence="1">The sequence shown here is derived from an EMBL/GenBank/DDBJ whole genome shotgun (WGS) entry which is preliminary data.</text>
</comment>
<accession>A0ABP1KJM7</accession>
<organism evidence="1 2">
    <name type="scientific">Hexamita inflata</name>
    <dbReference type="NCBI Taxonomy" id="28002"/>
    <lineage>
        <taxon>Eukaryota</taxon>
        <taxon>Metamonada</taxon>
        <taxon>Diplomonadida</taxon>
        <taxon>Hexamitidae</taxon>
        <taxon>Hexamitinae</taxon>
        <taxon>Hexamita</taxon>
    </lineage>
</organism>
<reference evidence="1 2" key="1">
    <citation type="submission" date="2024-07" db="EMBL/GenBank/DDBJ databases">
        <authorList>
            <person name="Akdeniz Z."/>
        </authorList>
    </citation>
    <scope>NUCLEOTIDE SEQUENCE [LARGE SCALE GENOMIC DNA]</scope>
</reference>
<gene>
    <name evidence="1" type="ORF">HINF_LOCUS50076</name>
</gene>
<name>A0ABP1KJM7_9EUKA</name>
<sequence>MKEHTFDALKGLKHDTEPVQTTGNFGSYHLQKIELIQRRKTDVVSNILLIFEHQIFLVFELFRSKIDIFCIYFELETQLHQTARQKLPKQYIVYIYKFISLQMSSNYVCN</sequence>
<protein>
    <submittedName>
        <fullName evidence="1">Hypothetical_protein</fullName>
    </submittedName>
</protein>
<dbReference type="EMBL" id="CAXDID020000238">
    <property type="protein sequence ID" value="CAL6062203.1"/>
    <property type="molecule type" value="Genomic_DNA"/>
</dbReference>
<proteinExistence type="predicted"/>